<gene>
    <name evidence="2" type="ORF">R4315_32560</name>
</gene>
<dbReference type="InterPro" id="IPR001242">
    <property type="entry name" value="Condensation_dom"/>
</dbReference>
<dbReference type="GO" id="GO:0047527">
    <property type="term" value="F:2,3-dihydroxybenzoate-serine ligase activity"/>
    <property type="evidence" value="ECO:0007669"/>
    <property type="project" value="TreeGrafter"/>
</dbReference>
<evidence type="ECO:0000313" key="3">
    <source>
        <dbReference type="Proteomes" id="UP001185863"/>
    </source>
</evidence>
<dbReference type="SUPFAM" id="SSF52777">
    <property type="entry name" value="CoA-dependent acyltransferases"/>
    <property type="match status" value="2"/>
</dbReference>
<dbReference type="PANTHER" id="PTHR45527">
    <property type="entry name" value="NONRIBOSOMAL PEPTIDE SYNTHETASE"/>
    <property type="match status" value="1"/>
</dbReference>
<dbReference type="Pfam" id="PF00668">
    <property type="entry name" value="Condensation"/>
    <property type="match status" value="1"/>
</dbReference>
<feature type="non-terminal residue" evidence="2">
    <location>
        <position position="192"/>
    </location>
</feature>
<dbReference type="GO" id="GO:0009366">
    <property type="term" value="C:enterobactin synthetase complex"/>
    <property type="evidence" value="ECO:0007669"/>
    <property type="project" value="TreeGrafter"/>
</dbReference>
<organism evidence="2 3">
    <name type="scientific">Rhodococcus oxybenzonivorans</name>
    <dbReference type="NCBI Taxonomy" id="1990687"/>
    <lineage>
        <taxon>Bacteria</taxon>
        <taxon>Bacillati</taxon>
        <taxon>Actinomycetota</taxon>
        <taxon>Actinomycetes</taxon>
        <taxon>Mycobacteriales</taxon>
        <taxon>Nocardiaceae</taxon>
        <taxon>Rhodococcus</taxon>
    </lineage>
</organism>
<dbReference type="AlphaFoldDB" id="A0AAE4V6B6"/>
<dbReference type="PANTHER" id="PTHR45527:SF1">
    <property type="entry name" value="FATTY ACID SYNTHASE"/>
    <property type="match status" value="1"/>
</dbReference>
<dbReference type="GO" id="GO:0009239">
    <property type="term" value="P:enterobactin biosynthetic process"/>
    <property type="evidence" value="ECO:0007669"/>
    <property type="project" value="TreeGrafter"/>
</dbReference>
<dbReference type="GO" id="GO:0005829">
    <property type="term" value="C:cytosol"/>
    <property type="evidence" value="ECO:0007669"/>
    <property type="project" value="TreeGrafter"/>
</dbReference>
<protein>
    <submittedName>
        <fullName evidence="2">Condensation domain-containing protein</fullName>
    </submittedName>
</protein>
<evidence type="ECO:0000259" key="1">
    <source>
        <dbReference type="Pfam" id="PF00668"/>
    </source>
</evidence>
<proteinExistence type="predicted"/>
<dbReference type="Gene3D" id="3.30.559.30">
    <property type="entry name" value="Nonribosomal peptide synthetase, condensation domain"/>
    <property type="match status" value="1"/>
</dbReference>
<accession>A0AAE4V6B6</accession>
<dbReference type="GO" id="GO:0043041">
    <property type="term" value="P:amino acid activation for nonribosomal peptide biosynthetic process"/>
    <property type="evidence" value="ECO:0007669"/>
    <property type="project" value="TreeGrafter"/>
</dbReference>
<dbReference type="Proteomes" id="UP001185863">
    <property type="component" value="Unassembled WGS sequence"/>
</dbReference>
<dbReference type="GO" id="GO:0008610">
    <property type="term" value="P:lipid biosynthetic process"/>
    <property type="evidence" value="ECO:0007669"/>
    <property type="project" value="UniProtKB-ARBA"/>
</dbReference>
<dbReference type="GO" id="GO:0031177">
    <property type="term" value="F:phosphopantetheine binding"/>
    <property type="evidence" value="ECO:0007669"/>
    <property type="project" value="TreeGrafter"/>
</dbReference>
<name>A0AAE4V6B6_9NOCA</name>
<sequence>GVVQVARPVELDLSPIAVAPGTLDDELAALGSHGFDLTREVPIRIRIFERAPERYTVAVAAHHIAVDGLSFGPLTRDMMTAYVARRAGREPGWPELPVGYGRFAQWQRSVSATTAPADVAYWSERLRGTPELLELPTDRPRMPAATRTAGRVAFAVDAALHGAVDAVARSCGVTPFMVVHSALALTLAVLSG</sequence>
<dbReference type="EMBL" id="JAWLUP010000427">
    <property type="protein sequence ID" value="MDV7269252.1"/>
    <property type="molecule type" value="Genomic_DNA"/>
</dbReference>
<feature type="non-terminal residue" evidence="2">
    <location>
        <position position="1"/>
    </location>
</feature>
<dbReference type="Gene3D" id="3.30.559.10">
    <property type="entry name" value="Chloramphenicol acetyltransferase-like domain"/>
    <property type="match status" value="1"/>
</dbReference>
<comment type="caution">
    <text evidence="2">The sequence shown here is derived from an EMBL/GenBank/DDBJ whole genome shotgun (WGS) entry which is preliminary data.</text>
</comment>
<dbReference type="RefSeq" id="WP_317769605.1">
    <property type="nucleotide sequence ID" value="NZ_JAWLUP010000427.1"/>
</dbReference>
<reference evidence="2" key="1">
    <citation type="submission" date="2023-10" db="EMBL/GenBank/DDBJ databases">
        <title>Development of a sustainable strategy for remediation of hydrocarbon-contaminated territories based on the waste exchange concept.</title>
        <authorList>
            <person name="Krivoruchko A."/>
        </authorList>
    </citation>
    <scope>NUCLEOTIDE SEQUENCE</scope>
    <source>
        <strain evidence="2">IEGM 68</strain>
    </source>
</reference>
<dbReference type="InterPro" id="IPR023213">
    <property type="entry name" value="CAT-like_dom_sf"/>
</dbReference>
<feature type="domain" description="Condensation" evidence="1">
    <location>
        <begin position="32"/>
        <end position="190"/>
    </location>
</feature>
<evidence type="ECO:0000313" key="2">
    <source>
        <dbReference type="EMBL" id="MDV7269252.1"/>
    </source>
</evidence>